<evidence type="ECO:0000256" key="2">
    <source>
        <dbReference type="SAM" id="Phobius"/>
    </source>
</evidence>
<feature type="transmembrane region" description="Helical" evidence="2">
    <location>
        <begin position="403"/>
        <end position="426"/>
    </location>
</feature>
<gene>
    <name evidence="3" type="ORF">BD410DRAFT_873221</name>
</gene>
<dbReference type="EMBL" id="ML170192">
    <property type="protein sequence ID" value="TDL19910.1"/>
    <property type="molecule type" value="Genomic_DNA"/>
</dbReference>
<protein>
    <recommendedName>
        <fullName evidence="5">Transmembrane protein</fullName>
    </recommendedName>
</protein>
<keyword evidence="4" id="KW-1185">Reference proteome</keyword>
<feature type="compositionally biased region" description="Basic and acidic residues" evidence="1">
    <location>
        <begin position="519"/>
        <end position="528"/>
    </location>
</feature>
<keyword evidence="2" id="KW-1133">Transmembrane helix</keyword>
<keyword evidence="2" id="KW-0472">Membrane</keyword>
<dbReference type="OrthoDB" id="3022832at2759"/>
<evidence type="ECO:0008006" key="5">
    <source>
        <dbReference type="Google" id="ProtNLM"/>
    </source>
</evidence>
<accession>A0A4Y7PZE7</accession>
<feature type="transmembrane region" description="Helical" evidence="2">
    <location>
        <begin position="27"/>
        <end position="47"/>
    </location>
</feature>
<evidence type="ECO:0000313" key="4">
    <source>
        <dbReference type="Proteomes" id="UP000294933"/>
    </source>
</evidence>
<feature type="transmembrane region" description="Helical" evidence="2">
    <location>
        <begin position="95"/>
        <end position="113"/>
    </location>
</feature>
<dbReference type="Proteomes" id="UP000294933">
    <property type="component" value="Unassembled WGS sequence"/>
</dbReference>
<dbReference type="VEuPathDB" id="FungiDB:BD410DRAFT_873221"/>
<keyword evidence="2" id="KW-0812">Transmembrane</keyword>
<evidence type="ECO:0000256" key="1">
    <source>
        <dbReference type="SAM" id="MobiDB-lite"/>
    </source>
</evidence>
<evidence type="ECO:0000313" key="3">
    <source>
        <dbReference type="EMBL" id="TDL19910.1"/>
    </source>
</evidence>
<organism evidence="3 4">
    <name type="scientific">Rickenella mellea</name>
    <dbReference type="NCBI Taxonomy" id="50990"/>
    <lineage>
        <taxon>Eukaryota</taxon>
        <taxon>Fungi</taxon>
        <taxon>Dikarya</taxon>
        <taxon>Basidiomycota</taxon>
        <taxon>Agaricomycotina</taxon>
        <taxon>Agaricomycetes</taxon>
        <taxon>Hymenochaetales</taxon>
        <taxon>Rickenellaceae</taxon>
        <taxon>Rickenella</taxon>
    </lineage>
</organism>
<sequence length="537" mass="58559">MGQGNFAHGDFWIDCSSRISESVLRPIFGAWVSLCAAVIAMCARSVYRSRVKRRLLSRDRDERFISLWDISPATNPAEVFELRAVLARSANRRNLFYLIASIACVAAAIFSAASTTIANSTIVQNVVMRKRLVTGRLVTHAHATLSGAVVNMTSRAETLMRAQAPLDQLFDFAPDDASDWVFVAEEWNNTWMGNCTFHKYPAVDLVVYPTNTTKFQDEVPLLAAYLPEWATSDPSRQGNDYSGFYSGVGVANNSGHWDDVLVTYAFGSVPSATDGAYASPVNVSFANFLLHHVGRDPTVNGFEQTALKSDVHVVECVFTNSAPGTWDQARADGGQYVNTASNIANLYKRAVVDSSINQQQVVQPTGQEMLRDWQAFTSVKDGQYPHMVQRTLTVAAPVVQIRLSVLLTTAGGFLFAILAAIVSVLAEPCDELGKRIKLPASQLDWMVQAAREHERGAGMGDDAVTTARSPSTFASDRHDLMFGMPLAPGGVSTARIMSPTVSTNETAQPSLAYLNPEPLDMKQERKSDSTLQVAESA</sequence>
<name>A0A4Y7PZE7_9AGAM</name>
<proteinExistence type="predicted"/>
<reference evidence="3 4" key="1">
    <citation type="submission" date="2018-06" db="EMBL/GenBank/DDBJ databases">
        <title>A transcriptomic atlas of mushroom development highlights an independent origin of complex multicellularity.</title>
        <authorList>
            <consortium name="DOE Joint Genome Institute"/>
            <person name="Krizsan K."/>
            <person name="Almasi E."/>
            <person name="Merenyi Z."/>
            <person name="Sahu N."/>
            <person name="Viragh M."/>
            <person name="Koszo T."/>
            <person name="Mondo S."/>
            <person name="Kiss B."/>
            <person name="Balint B."/>
            <person name="Kues U."/>
            <person name="Barry K."/>
            <person name="Hegedus J.C."/>
            <person name="Henrissat B."/>
            <person name="Johnson J."/>
            <person name="Lipzen A."/>
            <person name="Ohm R."/>
            <person name="Nagy I."/>
            <person name="Pangilinan J."/>
            <person name="Yan J."/>
            <person name="Xiong Y."/>
            <person name="Grigoriev I.V."/>
            <person name="Hibbett D.S."/>
            <person name="Nagy L.G."/>
        </authorList>
    </citation>
    <scope>NUCLEOTIDE SEQUENCE [LARGE SCALE GENOMIC DNA]</scope>
    <source>
        <strain evidence="3 4">SZMC22713</strain>
    </source>
</reference>
<feature type="region of interest" description="Disordered" evidence="1">
    <location>
        <begin position="516"/>
        <end position="537"/>
    </location>
</feature>
<dbReference type="AlphaFoldDB" id="A0A4Y7PZE7"/>